<dbReference type="GO" id="GO:0016602">
    <property type="term" value="C:CCAAT-binding factor complex"/>
    <property type="evidence" value="ECO:0007669"/>
    <property type="project" value="TreeGrafter"/>
</dbReference>
<feature type="region of interest" description="Disordered" evidence="12">
    <location>
        <begin position="1"/>
        <end position="22"/>
    </location>
</feature>
<dbReference type="InterPro" id="IPR050568">
    <property type="entry name" value="Transcr_DNA_Rep_Reg"/>
</dbReference>
<evidence type="ECO:0000256" key="8">
    <source>
        <dbReference type="ARBA" id="ARBA00038129"/>
    </source>
</evidence>
<sequence>MEGEPSQSESASTANKEKLSESQRKIQNFWPNVMREMQQLRHVEPGNQLLPLARIKKIMKLDEDVKMISSDAPLLFAKAIEIFIHELTLRAWLHTEHNKRRTLQRSDIAMAITKYDQFDFLIDIVPREEIKLTKRSYDVRVSPSGGIENVQYYLQLAQQQVLNQQQEPEQQQQEQHQEANPEQQQSQQQLTTVGAVPTTPVKAVAMTVMGLNSTTTTAAATKTATTATASAAAITANTANTIVHLKQTNLQQTLQSTSTQQSRQQKPSQGLQAISFLNTSAVAGNSGSSSTSTTSSTATIPTINQPLQLVQHFITPTGEITQIPITIPPNQLNFIRTAVPMAGATGATTGTASVQPIFLPAAAALQATPTFIHTPPGCMYFSASQLQQFQQQQQQQQQRD</sequence>
<dbReference type="InterPro" id="IPR003958">
    <property type="entry name" value="CBFA_NFYB_domain"/>
</dbReference>
<reference evidence="14" key="1">
    <citation type="submission" date="2018-01" db="EMBL/GenBank/DDBJ databases">
        <title>An insight into the sialome of Amazonian anophelines.</title>
        <authorList>
            <person name="Ribeiro J.M."/>
            <person name="Scarpassa V."/>
            <person name="Calvo E."/>
        </authorList>
    </citation>
    <scope>NUCLEOTIDE SEQUENCE</scope>
    <source>
        <tissue evidence="14">Salivary glands</tissue>
    </source>
</reference>
<dbReference type="InterPro" id="IPR009072">
    <property type="entry name" value="Histone-fold"/>
</dbReference>
<evidence type="ECO:0000256" key="12">
    <source>
        <dbReference type="SAM" id="MobiDB-lite"/>
    </source>
</evidence>
<keyword evidence="3" id="KW-0238">DNA-binding</keyword>
<keyword evidence="5" id="KW-0539">Nucleus</keyword>
<feature type="compositionally biased region" description="Polar residues" evidence="12">
    <location>
        <begin position="1"/>
        <end position="14"/>
    </location>
</feature>
<evidence type="ECO:0000256" key="2">
    <source>
        <dbReference type="ARBA" id="ARBA00023015"/>
    </source>
</evidence>
<protein>
    <recommendedName>
        <fullName evidence="9">Nuclear transcription factor Y subunit gamma</fullName>
    </recommendedName>
    <alternativeName>
        <fullName evidence="10">CAAT box DNA-binding protein subunit C</fullName>
    </alternativeName>
    <alternativeName>
        <fullName evidence="11">Nuclear transcription factor Y subunit C</fullName>
    </alternativeName>
</protein>
<comment type="subunit">
    <text evidence="7">Heterotrimeric transcription factor composed of three components, NF-YA, NF-YB and NF-YC. NF-YB and NF-YC must interact and dimerize for NF-YA association and DNA binding.</text>
</comment>
<dbReference type="FunFam" id="1.10.20.10:FF:000006">
    <property type="entry name" value="Nuclear transcription factor Y subunit gamma"/>
    <property type="match status" value="1"/>
</dbReference>
<dbReference type="GO" id="GO:0046982">
    <property type="term" value="F:protein heterodimerization activity"/>
    <property type="evidence" value="ECO:0007669"/>
    <property type="project" value="InterPro"/>
</dbReference>
<dbReference type="AlphaFoldDB" id="A0A2M4BQK9"/>
<dbReference type="SUPFAM" id="SSF47113">
    <property type="entry name" value="Histone-fold"/>
    <property type="match status" value="1"/>
</dbReference>
<evidence type="ECO:0000313" key="14">
    <source>
        <dbReference type="EMBL" id="MBW55211.1"/>
    </source>
</evidence>
<feature type="compositionally biased region" description="Low complexity" evidence="12">
    <location>
        <begin position="164"/>
        <end position="190"/>
    </location>
</feature>
<comment type="subcellular location">
    <subcellularLocation>
        <location evidence="1">Nucleus</location>
    </subcellularLocation>
</comment>
<comment type="function">
    <text evidence="6">Component of the sequence-specific heterotrimeric transcription factor (NF-Y) which specifically recognizes a 5'-CCAAT-3' box motif found in the promoters of its target genes. NF-Y can function as both an activator and a repressor, depending on its interacting cofactors.</text>
</comment>
<dbReference type="EMBL" id="GGFJ01006070">
    <property type="protein sequence ID" value="MBW55211.1"/>
    <property type="molecule type" value="Transcribed_RNA"/>
</dbReference>
<keyword evidence="4" id="KW-0804">Transcription</keyword>
<comment type="similarity">
    <text evidence="8">Belongs to the NFYC/HAP5 subunit family.</text>
</comment>
<evidence type="ECO:0000256" key="1">
    <source>
        <dbReference type="ARBA" id="ARBA00004123"/>
    </source>
</evidence>
<evidence type="ECO:0000259" key="13">
    <source>
        <dbReference type="Pfam" id="PF00808"/>
    </source>
</evidence>
<evidence type="ECO:0000256" key="10">
    <source>
        <dbReference type="ARBA" id="ARBA00042333"/>
    </source>
</evidence>
<evidence type="ECO:0000256" key="7">
    <source>
        <dbReference type="ARBA" id="ARBA00025911"/>
    </source>
</evidence>
<evidence type="ECO:0000256" key="9">
    <source>
        <dbReference type="ARBA" id="ARBA00040590"/>
    </source>
</evidence>
<evidence type="ECO:0000256" key="6">
    <source>
        <dbReference type="ARBA" id="ARBA00025263"/>
    </source>
</evidence>
<evidence type="ECO:0000256" key="5">
    <source>
        <dbReference type="ARBA" id="ARBA00023242"/>
    </source>
</evidence>
<dbReference type="GO" id="GO:0000978">
    <property type="term" value="F:RNA polymerase II cis-regulatory region sequence-specific DNA binding"/>
    <property type="evidence" value="ECO:0007669"/>
    <property type="project" value="TreeGrafter"/>
</dbReference>
<feature type="domain" description="Transcription factor CBF/NF-Y/archaeal histone" evidence="13">
    <location>
        <begin position="50"/>
        <end position="112"/>
    </location>
</feature>
<feature type="region of interest" description="Disordered" evidence="12">
    <location>
        <begin position="164"/>
        <end position="193"/>
    </location>
</feature>
<evidence type="ECO:0000256" key="4">
    <source>
        <dbReference type="ARBA" id="ARBA00023163"/>
    </source>
</evidence>
<organism evidence="14">
    <name type="scientific">Anopheles marajoara</name>
    <dbReference type="NCBI Taxonomy" id="58244"/>
    <lineage>
        <taxon>Eukaryota</taxon>
        <taxon>Metazoa</taxon>
        <taxon>Ecdysozoa</taxon>
        <taxon>Arthropoda</taxon>
        <taxon>Hexapoda</taxon>
        <taxon>Insecta</taxon>
        <taxon>Pterygota</taxon>
        <taxon>Neoptera</taxon>
        <taxon>Endopterygota</taxon>
        <taxon>Diptera</taxon>
        <taxon>Nematocera</taxon>
        <taxon>Culicoidea</taxon>
        <taxon>Culicidae</taxon>
        <taxon>Anophelinae</taxon>
        <taxon>Anopheles</taxon>
    </lineage>
</organism>
<evidence type="ECO:0000256" key="3">
    <source>
        <dbReference type="ARBA" id="ARBA00023125"/>
    </source>
</evidence>
<dbReference type="PANTHER" id="PTHR10252">
    <property type="entry name" value="HISTONE-LIKE TRANSCRIPTION FACTOR CCAAT-RELATED"/>
    <property type="match status" value="1"/>
</dbReference>
<name>A0A2M4BQK9_9DIPT</name>
<evidence type="ECO:0000256" key="11">
    <source>
        <dbReference type="ARBA" id="ARBA00042663"/>
    </source>
</evidence>
<dbReference type="GO" id="GO:0001228">
    <property type="term" value="F:DNA-binding transcription activator activity, RNA polymerase II-specific"/>
    <property type="evidence" value="ECO:0007669"/>
    <property type="project" value="TreeGrafter"/>
</dbReference>
<dbReference type="PANTHER" id="PTHR10252:SF8">
    <property type="entry name" value="NUCLEAR TRANSCRIPTION FACTOR Y SUBUNIT GAMMA"/>
    <property type="match status" value="1"/>
</dbReference>
<accession>A0A2M4BQK9</accession>
<dbReference type="Pfam" id="PF00808">
    <property type="entry name" value="CBFD_NFYB_HMF"/>
    <property type="match status" value="1"/>
</dbReference>
<keyword evidence="2" id="KW-0805">Transcription regulation</keyword>
<proteinExistence type="inferred from homology"/>
<dbReference type="CDD" id="cd22908">
    <property type="entry name" value="HFD_NFYC-like"/>
    <property type="match status" value="1"/>
</dbReference>
<dbReference type="Gene3D" id="1.10.20.10">
    <property type="entry name" value="Histone, subunit A"/>
    <property type="match status" value="1"/>
</dbReference>